<name>A0ABS3Y9Z0_9BACT</name>
<gene>
    <name evidence="2" type="ORF">J7I43_02945</name>
</gene>
<keyword evidence="3" id="KW-1185">Reference proteome</keyword>
<evidence type="ECO:0000256" key="1">
    <source>
        <dbReference type="SAM" id="Coils"/>
    </source>
</evidence>
<keyword evidence="1" id="KW-0175">Coiled coil</keyword>
<organism evidence="2 3">
    <name type="scientific">Chitinophaga chungangae</name>
    <dbReference type="NCBI Taxonomy" id="2821488"/>
    <lineage>
        <taxon>Bacteria</taxon>
        <taxon>Pseudomonadati</taxon>
        <taxon>Bacteroidota</taxon>
        <taxon>Chitinophagia</taxon>
        <taxon>Chitinophagales</taxon>
        <taxon>Chitinophagaceae</taxon>
        <taxon>Chitinophaga</taxon>
    </lineage>
</organism>
<proteinExistence type="predicted"/>
<feature type="coiled-coil region" evidence="1">
    <location>
        <begin position="217"/>
        <end position="251"/>
    </location>
</feature>
<evidence type="ECO:0000313" key="3">
    <source>
        <dbReference type="Proteomes" id="UP000679126"/>
    </source>
</evidence>
<sequence>MPAGNCKSVMLLPMFRYTLREDTVTGIRIREPRRYAPSAGPSKKPFLSVHGNVMYDFYYQSNTDTPYLEKEIYQHTLQTTLDIMVRDQYPLHLTFSTSRSNSSLLRDITGMNFQYNSLDLKRSVLQKANAWDAGRLKQWKELDGMKRKLNEKWDSLYRLKNWFSAPSQIQRLIEARERELYGVKELKMPALPGRLSLPLKGGIRDYKPKLPANDSSVQRIAKEYEIKKAKIDSLEKEIGAMEQRYNAALKRLGVKKESLSKVLTQKMSTKELTERLEAMNLPDSVLPRGYKPLLALRSAGIGRTMVDYSELTARHISIIGVQAEFNPSWYFAFGSGAVDYRFRDFVVNTGRRKQYLNIIRGGYGMRDGNNLILSYYTGKKQAYNFNTGADPNISVPDNRIMGVALEGRWQVDKNNYIIGEVAKSSLPQHERTAHQQGMMGSMLAISEHSNQAYALSANSFVPATGTRITGMYKMMGANFQSFSLYASGASQTGWMVKVDQPFFRQQLTVSASVRKNAFTSIFESSSYLSNTVFKSIQATFRRRRWPVVSLGYFPSSQLIKTGEDKFMENMFYTMVGTVSHFYQHRGVSMNTMFSGTRFYNRQSDSSFVYFNSTSLVLQHSVFLGRLTLNGGANLAANQDYALYGGDANAHYKVRKWLDVGGGLKYNYQTVYRLRQLGYAANVRVEVPKVGELMLLADQGFVPGTDRRLVPNKTGRLTYTRIF</sequence>
<comment type="caution">
    <text evidence="2">The sequence shown here is derived from an EMBL/GenBank/DDBJ whole genome shotgun (WGS) entry which is preliminary data.</text>
</comment>
<protein>
    <recommendedName>
        <fullName evidence="4">Capsule assembly protein Wzi</fullName>
    </recommendedName>
</protein>
<dbReference type="Proteomes" id="UP000679126">
    <property type="component" value="Unassembled WGS sequence"/>
</dbReference>
<accession>A0ABS3Y9Z0</accession>
<evidence type="ECO:0000313" key="2">
    <source>
        <dbReference type="EMBL" id="MBO9151148.1"/>
    </source>
</evidence>
<dbReference type="EMBL" id="JAGHKP010000001">
    <property type="protein sequence ID" value="MBO9151148.1"/>
    <property type="molecule type" value="Genomic_DNA"/>
</dbReference>
<evidence type="ECO:0008006" key="4">
    <source>
        <dbReference type="Google" id="ProtNLM"/>
    </source>
</evidence>
<reference evidence="3" key="1">
    <citation type="submission" date="2021-03" db="EMBL/GenBank/DDBJ databases">
        <title>Assistant Professor.</title>
        <authorList>
            <person name="Huq M.A."/>
        </authorList>
    </citation>
    <scope>NUCLEOTIDE SEQUENCE [LARGE SCALE GENOMIC DNA]</scope>
    <source>
        <strain evidence="3">MAH-28</strain>
    </source>
</reference>